<keyword evidence="3 5" id="KW-0067">ATP-binding</keyword>
<dbReference type="WBParaSite" id="TREG1_62160.2">
    <property type="protein sequence ID" value="TREG1_62160.2"/>
    <property type="gene ID" value="TREG1_62160"/>
</dbReference>
<comment type="subcellular location">
    <subcellularLocation>
        <location evidence="1">Cytoplasm</location>
        <location evidence="1">Cytoskeleton</location>
    </subcellularLocation>
</comment>
<feature type="region of interest" description="Disordered" evidence="6">
    <location>
        <begin position="1269"/>
        <end position="1313"/>
    </location>
</feature>
<dbReference type="Gene3D" id="3.40.850.10">
    <property type="entry name" value="Kinesin motor domain"/>
    <property type="match status" value="1"/>
</dbReference>
<dbReference type="GO" id="GO:0008017">
    <property type="term" value="F:microtubule binding"/>
    <property type="evidence" value="ECO:0007669"/>
    <property type="project" value="InterPro"/>
</dbReference>
<feature type="compositionally biased region" description="Basic and acidic residues" evidence="6">
    <location>
        <begin position="1"/>
        <end position="11"/>
    </location>
</feature>
<feature type="compositionally biased region" description="Low complexity" evidence="6">
    <location>
        <begin position="2047"/>
        <end position="2057"/>
    </location>
</feature>
<feature type="compositionally biased region" description="Low complexity" evidence="6">
    <location>
        <begin position="1532"/>
        <end position="1546"/>
    </location>
</feature>
<dbReference type="Pfam" id="PF00225">
    <property type="entry name" value="Kinesin"/>
    <property type="match status" value="2"/>
</dbReference>
<evidence type="ECO:0000256" key="3">
    <source>
        <dbReference type="ARBA" id="ARBA00022840"/>
    </source>
</evidence>
<comment type="similarity">
    <text evidence="5">Belongs to the TRAFAC class myosin-kinesin ATPase superfamily. Kinesin family.</text>
</comment>
<evidence type="ECO:0000313" key="10">
    <source>
        <dbReference type="WBParaSite" id="TREG1_62160.2"/>
    </source>
</evidence>
<feature type="region of interest" description="Disordered" evidence="6">
    <location>
        <begin position="1965"/>
        <end position="1995"/>
    </location>
</feature>
<feature type="compositionally biased region" description="Low complexity" evidence="6">
    <location>
        <begin position="520"/>
        <end position="534"/>
    </location>
</feature>
<feature type="region of interest" description="Disordered" evidence="6">
    <location>
        <begin position="1"/>
        <end position="26"/>
    </location>
</feature>
<feature type="region of interest" description="Disordered" evidence="6">
    <location>
        <begin position="1727"/>
        <end position="1775"/>
    </location>
</feature>
<feature type="compositionally biased region" description="Low complexity" evidence="6">
    <location>
        <begin position="385"/>
        <end position="396"/>
    </location>
</feature>
<dbReference type="GO" id="GO:0005524">
    <property type="term" value="F:ATP binding"/>
    <property type="evidence" value="ECO:0007669"/>
    <property type="project" value="UniProtKB-UniRule"/>
</dbReference>
<feature type="region of interest" description="Disordered" evidence="6">
    <location>
        <begin position="501"/>
        <end position="540"/>
    </location>
</feature>
<keyword evidence="4" id="KW-0963">Cytoplasm</keyword>
<dbReference type="GO" id="GO:0003777">
    <property type="term" value="F:microtubule motor activity"/>
    <property type="evidence" value="ECO:0007669"/>
    <property type="project" value="InterPro"/>
</dbReference>
<evidence type="ECO:0000313" key="9">
    <source>
        <dbReference type="WBParaSite" id="TREG1_62160.1"/>
    </source>
</evidence>
<feature type="compositionally biased region" description="Basic residues" evidence="6">
    <location>
        <begin position="1874"/>
        <end position="1885"/>
    </location>
</feature>
<feature type="compositionally biased region" description="Polar residues" evidence="6">
    <location>
        <begin position="361"/>
        <end position="378"/>
    </location>
</feature>
<evidence type="ECO:0000313" key="8">
    <source>
        <dbReference type="Proteomes" id="UP000050795"/>
    </source>
</evidence>
<dbReference type="PRINTS" id="PR00380">
    <property type="entry name" value="KINESINHEAVY"/>
</dbReference>
<feature type="compositionally biased region" description="Low complexity" evidence="6">
    <location>
        <begin position="834"/>
        <end position="847"/>
    </location>
</feature>
<protein>
    <recommendedName>
        <fullName evidence="7">Kinesin motor domain-containing protein</fullName>
    </recommendedName>
</protein>
<dbReference type="GO" id="GO:0005856">
    <property type="term" value="C:cytoskeleton"/>
    <property type="evidence" value="ECO:0007669"/>
    <property type="project" value="UniProtKB-SubCell"/>
</dbReference>
<feature type="compositionally biased region" description="Low complexity" evidence="6">
    <location>
        <begin position="198"/>
        <end position="212"/>
    </location>
</feature>
<proteinExistence type="inferred from homology"/>
<reference evidence="8" key="1">
    <citation type="submission" date="2022-06" db="EMBL/GenBank/DDBJ databases">
        <authorList>
            <person name="Berger JAMES D."/>
            <person name="Berger JAMES D."/>
        </authorList>
    </citation>
    <scope>NUCLEOTIDE SEQUENCE [LARGE SCALE GENOMIC DNA]</scope>
</reference>
<feature type="region of interest" description="Disordered" evidence="6">
    <location>
        <begin position="358"/>
        <end position="396"/>
    </location>
</feature>
<feature type="compositionally biased region" description="Low complexity" evidence="6">
    <location>
        <begin position="635"/>
        <end position="645"/>
    </location>
</feature>
<dbReference type="InterPro" id="IPR001752">
    <property type="entry name" value="Kinesin_motor_dom"/>
</dbReference>
<dbReference type="InterPro" id="IPR027417">
    <property type="entry name" value="P-loop_NTPase"/>
</dbReference>
<evidence type="ECO:0000256" key="4">
    <source>
        <dbReference type="ARBA" id="ARBA00023212"/>
    </source>
</evidence>
<evidence type="ECO:0000256" key="6">
    <source>
        <dbReference type="SAM" id="MobiDB-lite"/>
    </source>
</evidence>
<feature type="compositionally biased region" description="Pro residues" evidence="6">
    <location>
        <begin position="1835"/>
        <end position="1847"/>
    </location>
</feature>
<accession>A0AA85JZ30</accession>
<evidence type="ECO:0000259" key="7">
    <source>
        <dbReference type="PROSITE" id="PS50067"/>
    </source>
</evidence>
<evidence type="ECO:0000256" key="1">
    <source>
        <dbReference type="ARBA" id="ARBA00004245"/>
    </source>
</evidence>
<feature type="compositionally biased region" description="Low complexity" evidence="6">
    <location>
        <begin position="1677"/>
        <end position="1687"/>
    </location>
</feature>
<feature type="compositionally biased region" description="Polar residues" evidence="6">
    <location>
        <begin position="12"/>
        <end position="26"/>
    </location>
</feature>
<feature type="domain" description="Kinesin motor" evidence="7">
    <location>
        <begin position="173"/>
        <end position="617"/>
    </location>
</feature>
<reference evidence="9 10" key="2">
    <citation type="submission" date="2023-11" db="UniProtKB">
        <authorList>
            <consortium name="WormBaseParasite"/>
        </authorList>
    </citation>
    <scope>IDENTIFICATION</scope>
</reference>
<dbReference type="PANTHER" id="PTHR21608">
    <property type="entry name" value="KINESIN-LIKE PROTEIN CG14535"/>
    <property type="match status" value="1"/>
</dbReference>
<dbReference type="PANTHER" id="PTHR21608:SF7">
    <property type="entry name" value="KINESIN-LIKE PROTEIN CG14535"/>
    <property type="match status" value="1"/>
</dbReference>
<feature type="compositionally biased region" description="Low complexity" evidence="6">
    <location>
        <begin position="999"/>
        <end position="1032"/>
    </location>
</feature>
<evidence type="ECO:0000256" key="2">
    <source>
        <dbReference type="ARBA" id="ARBA00022741"/>
    </source>
</evidence>
<keyword evidence="8" id="KW-1185">Reference proteome</keyword>
<feature type="region of interest" description="Disordered" evidence="6">
    <location>
        <begin position="2027"/>
        <end position="2057"/>
    </location>
</feature>
<feature type="compositionally biased region" description="Pro residues" evidence="6">
    <location>
        <begin position="913"/>
        <end position="927"/>
    </location>
</feature>
<feature type="region of interest" description="Disordered" evidence="6">
    <location>
        <begin position="1525"/>
        <end position="1564"/>
    </location>
</feature>
<feature type="compositionally biased region" description="Polar residues" evidence="6">
    <location>
        <begin position="1269"/>
        <end position="1286"/>
    </location>
</feature>
<feature type="region of interest" description="Disordered" evidence="6">
    <location>
        <begin position="1826"/>
        <end position="1888"/>
    </location>
</feature>
<evidence type="ECO:0000256" key="5">
    <source>
        <dbReference type="PROSITE-ProRule" id="PRU00283"/>
    </source>
</evidence>
<feature type="region of interest" description="Disordered" evidence="6">
    <location>
        <begin position="187"/>
        <end position="212"/>
    </location>
</feature>
<dbReference type="Proteomes" id="UP000050795">
    <property type="component" value="Unassembled WGS sequence"/>
</dbReference>
<dbReference type="InterPro" id="IPR036961">
    <property type="entry name" value="Kinesin_motor_dom_sf"/>
</dbReference>
<dbReference type="SUPFAM" id="SSF52540">
    <property type="entry name" value="P-loop containing nucleoside triphosphate hydrolases"/>
    <property type="match status" value="1"/>
</dbReference>
<name>A0AA85JZ30_TRIRE</name>
<feature type="region of interest" description="Disordered" evidence="6">
    <location>
        <begin position="992"/>
        <end position="1063"/>
    </location>
</feature>
<feature type="compositionally biased region" description="Polar residues" evidence="6">
    <location>
        <begin position="1547"/>
        <end position="1564"/>
    </location>
</feature>
<feature type="region of interest" description="Disordered" evidence="6">
    <location>
        <begin position="896"/>
        <end position="927"/>
    </location>
</feature>
<keyword evidence="2 5" id="KW-0547">Nucleotide-binding</keyword>
<keyword evidence="4" id="KW-0206">Cytoskeleton</keyword>
<dbReference type="WBParaSite" id="TREG1_62160.1">
    <property type="protein sequence ID" value="TREG1_62160.1"/>
    <property type="gene ID" value="TREG1_62160"/>
</dbReference>
<feature type="compositionally biased region" description="Basic residues" evidence="6">
    <location>
        <begin position="2027"/>
        <end position="2046"/>
    </location>
</feature>
<dbReference type="InterPro" id="IPR027640">
    <property type="entry name" value="Kinesin-like_fam"/>
</dbReference>
<feature type="region of interest" description="Disordered" evidence="6">
    <location>
        <begin position="628"/>
        <end position="671"/>
    </location>
</feature>
<organism evidence="8 10">
    <name type="scientific">Trichobilharzia regenti</name>
    <name type="common">Nasal bird schistosome</name>
    <dbReference type="NCBI Taxonomy" id="157069"/>
    <lineage>
        <taxon>Eukaryota</taxon>
        <taxon>Metazoa</taxon>
        <taxon>Spiralia</taxon>
        <taxon>Lophotrochozoa</taxon>
        <taxon>Platyhelminthes</taxon>
        <taxon>Trematoda</taxon>
        <taxon>Digenea</taxon>
        <taxon>Strigeidida</taxon>
        <taxon>Schistosomatoidea</taxon>
        <taxon>Schistosomatidae</taxon>
        <taxon>Trichobilharzia</taxon>
    </lineage>
</organism>
<feature type="binding site" evidence="5">
    <location>
        <begin position="283"/>
        <end position="290"/>
    </location>
    <ligand>
        <name>ATP</name>
        <dbReference type="ChEBI" id="CHEBI:30616"/>
    </ligand>
</feature>
<feature type="compositionally biased region" description="Polar residues" evidence="6">
    <location>
        <begin position="848"/>
        <end position="857"/>
    </location>
</feature>
<feature type="region of interest" description="Disordered" evidence="6">
    <location>
        <begin position="1677"/>
        <end position="1703"/>
    </location>
</feature>
<feature type="compositionally biased region" description="Gly residues" evidence="6">
    <location>
        <begin position="1968"/>
        <end position="1980"/>
    </location>
</feature>
<feature type="region of interest" description="Disordered" evidence="6">
    <location>
        <begin position="833"/>
        <end position="883"/>
    </location>
</feature>
<dbReference type="GO" id="GO:0007018">
    <property type="term" value="P:microtubule-based movement"/>
    <property type="evidence" value="ECO:0007669"/>
    <property type="project" value="InterPro"/>
</dbReference>
<dbReference type="SMART" id="SM00129">
    <property type="entry name" value="KISc"/>
    <property type="match status" value="1"/>
</dbReference>
<keyword evidence="5" id="KW-0505">Motor protein</keyword>
<dbReference type="PROSITE" id="PS50067">
    <property type="entry name" value="KINESIN_MOTOR_2"/>
    <property type="match status" value="1"/>
</dbReference>
<sequence>MLSKSKTEARNSNHPPVLPSASSTNTLIVKQSRKQKMAAIKRSLTFEQTGGNTKLCHTSNSLSPPPSMPTTALQLQCTNQCVKQIFAFAYLLRTNPPRLPDGIFNDLNLIKLSSVPQSAATALASPASRRSTVISRSNVNSSLTGKVKVIVCVNQTCNNSSSSQGLAMVASTALKTVGGLLPTNHPLSTIHPKVDRNSLSPPTSSSPSSSLPTNCVEIDQYHKTITLLDPTPSRRRNGGHSKMYKFDDIITQDTLKPELCSIVLKDAIASVLNGKDSCILTIGHKATGKTHSMLGYDYCSTECGIIPYAISWLYQLLNYQKYYCNTRFSIRISAVEIFGLNEEFRDLLANTAASCDEEYSDQSPSHYLQTPTDQNKPSSCDKKSSGTASTNTTTPNTKYYDKSQSISAKMIDRLSHLCELRASSAEKAAYLLDTALSNRSVHTCDQLSGLSHMLFTIHLYQCKLENNHDEMTISGGRTKLHFLDLGCGRYGQHLISLNKRHSNSSSSLPSAATMAEAVGSPPVSSPSPSSSSSPGQNAENCTTSKALSLSGIGCVLLALLTGRRQLPFNDSSLTYLLREAVSGNQIQPCILAHISSNVQYYTETLQVIQLATEINRLRRRKVGINHTGTLSSKDNYNINNNNNINSLPMHHNSDRSQDDTGSSSVDTETGYIRTRRSLYSRRPRLGRLSYARSLGSSCSSEVDCTSSGEQTCDTVIYVGDSNKTSLKPVHRYSNGSQLSINELGPRGLADGSVDVHSVNYRSHRGSAESVMMMTTSVMNRDDEQSIMKRQYSGNHNRSVNPGHSNNSSTVKRMIPRTNATAWPRIINLRRSRKLSTSLSPTSLSSATEGATNITITEETWIDGPNASMTPPTPTTPTYNRNTINNEQNLVNLTPSEENIKKNDGNCSSAPTSTPTPTPTSAPPPPPPSYHNCVHNLIQDNLTTSFICNIEEVCEQLKEEPIMNSIQTQTSSIPHMINIYNASNSMNAQLRNTTAPPHPTTTATKTTTTTENNFISSNSSGSSNSSTCSTLESNQHRKVPRALSDISERTEDAETLQESNSSSRQLNLNLSHECLTTIATTTSFLTSSQLFSFDEKTFCSNPFLSNDNYQKFMDNNNKNSNNNNNLVSCSVNTSTKPTEVLLDIGRQIREASKCNNYMIPTSYMSVVNVPQYLNCLNEDEELMSNLKITSTTIPTTTNNNNKSPLFNHDELKQHSTITENLGTTRDDITLSNSHQINSLSSIKPTDNNDGGSIKRTVSFNESISIPTVSQCQNQQIKTQRTASQSRKQASKMRSAEKSQEVSSSILNSNNNNNNNVTNVIASTTATNISSNSSLFRVAQWINSITPLYSTDQSVQCFNVNNYSACTANTISNKCDHSVNNSKHHCLNSANQTIHSYLNNADKNNNKNNNNSNDVHYSVYSTTMAGATPATTVVITTPSTLNDSAIGSLKCTKQNGLSKNQSCMAKICENKQTFPLYSSSPVVPPPSLLSSHNDTTPLGYPFYSMTSDGICQIPQSHSTPVFISPQETAISPSNHNNNCNNNNNNNNNSHPPYTNQPTSPPSANVSDLYTHQLTTDNNLVGTRNYEAGERLDGLRNQMALANPHNSPAYYPYYQYYYYHYQNQQCDPDQICFNNNNNNSTDEMTPKQAFYPPTSLCQPDQLTQIKLAHNLNIGQIHENCNPNEPNAYHNNNEEEEEHGGEAMDRPSEKLKMKLSLKFLTLPLFRNFRLRRKEKKRNSGKANRTTDKEDNKSSISVTRNGDVEQVEEDDDRSVKPSPILHSLSLPVKLTTFGYQPVEGNNNNNNTAKPNNLSCTDNCCHCEHSQYLRDHQQRQQRQLPSPPSIPAPPTPTLGPHSQTSFSPLHGYRHHSSISSRLPPNHHHHHHHHQTSRQFNSHLWSQHCTENVETPIINYCNKHLPHSYSLQNNGSFLNQRNDVNFSLSNSPSTGFNAASGKLSASVCRSTRRSMHITGSGGGGGCGGGPSSSGYESMRTGASELSLSHQDSASDCSGQCKDILLSRRSSLDGYRQRCNSHHHQHHQHQHHSHHLHVQSHSSSHQSQQYDHRSIKYMSNNHVFLTIVYFKSQTLISTTLMYSHPYWFTSAFCLKDASFLDPKWKSVE</sequence>